<accession>A0A132MX61</accession>
<dbReference type="Proteomes" id="UP000070188">
    <property type="component" value="Unassembled WGS sequence"/>
</dbReference>
<sequence length="44" mass="5087">MTRERPRRRLPNASVTFLSSMQGRTLVEGKICDRRVTYVCDSVT</sequence>
<dbReference type="EMBL" id="LAXD01000001">
    <property type="protein sequence ID" value="KWX02290.1"/>
    <property type="molecule type" value="Genomic_DNA"/>
</dbReference>
<protein>
    <submittedName>
        <fullName evidence="1">Uncharacterized protein</fullName>
    </submittedName>
</protein>
<proteinExistence type="predicted"/>
<name>A0A132MX61_9ACTN</name>
<reference evidence="2" key="1">
    <citation type="submission" date="2015-04" db="EMBL/GenBank/DDBJ databases">
        <title>Physiological reanalysis, assessment of diazotrophy, and genome sequences of multiple isolates of Streptomyces thermoautotrophicus.</title>
        <authorList>
            <person name="MacKellar D.C."/>
            <person name="Lieber L."/>
            <person name="Norman J."/>
            <person name="Bolger A."/>
            <person name="Tobin C."/>
            <person name="Murray J.W."/>
            <person name="Chang R."/>
            <person name="Ford T."/>
            <person name="Nguyen P.Q."/>
            <person name="Woodward J."/>
            <person name="Permingeat H."/>
            <person name="Joshi N.S."/>
            <person name="Silver P.A."/>
            <person name="Usadel B."/>
            <person name="Rutherford A.W."/>
            <person name="Friesen M."/>
            <person name="Prell J."/>
        </authorList>
    </citation>
    <scope>NUCLEOTIDE SEQUENCE [LARGE SCALE GENOMIC DNA]</scope>
    <source>
        <strain evidence="2">H1</strain>
    </source>
</reference>
<dbReference type="PATRIC" id="fig|1469144.10.peg.3585"/>
<gene>
    <name evidence="1" type="ORF">LI90_3333</name>
</gene>
<evidence type="ECO:0000313" key="2">
    <source>
        <dbReference type="Proteomes" id="UP000070188"/>
    </source>
</evidence>
<dbReference type="AlphaFoldDB" id="A0A132MX61"/>
<comment type="caution">
    <text evidence="1">The sequence shown here is derived from an EMBL/GenBank/DDBJ whole genome shotgun (WGS) entry which is preliminary data.</text>
</comment>
<dbReference type="STRING" id="1469144.LI90_3333"/>
<keyword evidence="2" id="KW-1185">Reference proteome</keyword>
<organism evidence="1 2">
    <name type="scientific">Carbonactinospora thermoautotrophica</name>
    <dbReference type="NCBI Taxonomy" id="1469144"/>
    <lineage>
        <taxon>Bacteria</taxon>
        <taxon>Bacillati</taxon>
        <taxon>Actinomycetota</taxon>
        <taxon>Actinomycetes</taxon>
        <taxon>Kitasatosporales</taxon>
        <taxon>Carbonactinosporaceae</taxon>
        <taxon>Carbonactinospora</taxon>
    </lineage>
</organism>
<evidence type="ECO:0000313" key="1">
    <source>
        <dbReference type="EMBL" id="KWX02290.1"/>
    </source>
</evidence>